<evidence type="ECO:0000313" key="1">
    <source>
        <dbReference type="EMBL" id="KAK8840062.1"/>
    </source>
</evidence>
<evidence type="ECO:0000313" key="2">
    <source>
        <dbReference type="Proteomes" id="UP001470230"/>
    </source>
</evidence>
<protein>
    <recommendedName>
        <fullName evidence="3">Initiator binding domain-containing protein</fullName>
    </recommendedName>
</protein>
<dbReference type="InterPro" id="IPR025181">
    <property type="entry name" value="DUF4108"/>
</dbReference>
<dbReference type="EMBL" id="JAPFFF010000048">
    <property type="protein sequence ID" value="KAK8840062.1"/>
    <property type="molecule type" value="Genomic_DNA"/>
</dbReference>
<gene>
    <name evidence="1" type="ORF">M9Y10_030995</name>
</gene>
<dbReference type="Pfam" id="PF13390">
    <property type="entry name" value="DUF4108"/>
    <property type="match status" value="1"/>
</dbReference>
<sequence>MTFITINKLFEQLPESELKAVQVYFDDYICDKFSNYLINVQVLFLSLVYKDNAQKLMTYKEFRELFPGCEYIKVPKKSFKNDVLNSLDKRLMKVYVKADRIKYKSSFYHECIVINVENQSKLNEFVNARSQAKSDIVNKIALNCTINDEDIDPDAF</sequence>
<keyword evidence="2" id="KW-1185">Reference proteome</keyword>
<proteinExistence type="predicted"/>
<dbReference type="Proteomes" id="UP001470230">
    <property type="component" value="Unassembled WGS sequence"/>
</dbReference>
<evidence type="ECO:0008006" key="3">
    <source>
        <dbReference type="Google" id="ProtNLM"/>
    </source>
</evidence>
<comment type="caution">
    <text evidence="1">The sequence shown here is derived from an EMBL/GenBank/DDBJ whole genome shotgun (WGS) entry which is preliminary data.</text>
</comment>
<name>A0ABR2H394_9EUKA</name>
<accession>A0ABR2H394</accession>
<reference evidence="1 2" key="1">
    <citation type="submission" date="2024-04" db="EMBL/GenBank/DDBJ databases">
        <title>Tritrichomonas musculus Genome.</title>
        <authorList>
            <person name="Alves-Ferreira E."/>
            <person name="Grigg M."/>
            <person name="Lorenzi H."/>
            <person name="Galac M."/>
        </authorList>
    </citation>
    <scope>NUCLEOTIDE SEQUENCE [LARGE SCALE GENOMIC DNA]</scope>
    <source>
        <strain evidence="1 2">EAF2021</strain>
    </source>
</reference>
<organism evidence="1 2">
    <name type="scientific">Tritrichomonas musculus</name>
    <dbReference type="NCBI Taxonomy" id="1915356"/>
    <lineage>
        <taxon>Eukaryota</taxon>
        <taxon>Metamonada</taxon>
        <taxon>Parabasalia</taxon>
        <taxon>Tritrichomonadida</taxon>
        <taxon>Tritrichomonadidae</taxon>
        <taxon>Tritrichomonas</taxon>
    </lineage>
</organism>